<sequence>MLRRRELFRQLAFPVAKEKMARSATALFEIDMDVVSEMIKKSKDTKMHRATILDIVVNFPNSRRPDVETVVNFPSSRRRIFWNKPSALKSFRDHVHCSILEVHPPVNLMGFHW</sequence>
<gene>
    <name evidence="1" type="primary">BQ5605_C008g04993</name>
    <name evidence="1" type="ORF">BQ5605_C008G04993</name>
</gene>
<dbReference type="Proteomes" id="UP000249464">
    <property type="component" value="Unassembled WGS sequence"/>
</dbReference>
<dbReference type="AlphaFoldDB" id="A0A2X0MC26"/>
<evidence type="ECO:0000313" key="2">
    <source>
        <dbReference type="Proteomes" id="UP000249464"/>
    </source>
</evidence>
<dbReference type="EMBL" id="FQNC01000048">
    <property type="protein sequence ID" value="SGY78929.1"/>
    <property type="molecule type" value="Genomic_DNA"/>
</dbReference>
<organism evidence="1 2">
    <name type="scientific">Microbotryum silenes-dioicae</name>
    <dbReference type="NCBI Taxonomy" id="796604"/>
    <lineage>
        <taxon>Eukaryota</taxon>
        <taxon>Fungi</taxon>
        <taxon>Dikarya</taxon>
        <taxon>Basidiomycota</taxon>
        <taxon>Pucciniomycotina</taxon>
        <taxon>Microbotryomycetes</taxon>
        <taxon>Microbotryales</taxon>
        <taxon>Microbotryaceae</taxon>
        <taxon>Microbotryum</taxon>
    </lineage>
</organism>
<protein>
    <submittedName>
        <fullName evidence="1">BQ5605_C008g04993 protein</fullName>
    </submittedName>
</protein>
<evidence type="ECO:0000313" key="1">
    <source>
        <dbReference type="EMBL" id="SGY78929.1"/>
    </source>
</evidence>
<accession>A0A2X0MC26</accession>
<reference evidence="1 2" key="1">
    <citation type="submission" date="2016-11" db="EMBL/GenBank/DDBJ databases">
        <authorList>
            <person name="Jaros S."/>
            <person name="Januszkiewicz K."/>
            <person name="Wedrychowicz H."/>
        </authorList>
    </citation>
    <scope>NUCLEOTIDE SEQUENCE [LARGE SCALE GENOMIC DNA]</scope>
</reference>
<name>A0A2X0MC26_9BASI</name>
<keyword evidence="2" id="KW-1185">Reference proteome</keyword>
<proteinExistence type="predicted"/>